<reference evidence="5" key="1">
    <citation type="journal article" date="2023" name="Commun. Biol.">
        <title>Genome analysis of Parmales, the sister group of diatoms, reveals the evolutionary specialization of diatoms from phago-mixotrophs to photoautotrophs.</title>
        <authorList>
            <person name="Ban H."/>
            <person name="Sato S."/>
            <person name="Yoshikawa S."/>
            <person name="Yamada K."/>
            <person name="Nakamura Y."/>
            <person name="Ichinomiya M."/>
            <person name="Sato N."/>
            <person name="Blanc-Mathieu R."/>
            <person name="Endo H."/>
            <person name="Kuwata A."/>
            <person name="Ogata H."/>
        </authorList>
    </citation>
    <scope>NUCLEOTIDE SEQUENCE [LARGE SCALE GENOMIC DNA]</scope>
</reference>
<dbReference type="Proteomes" id="UP001165065">
    <property type="component" value="Unassembled WGS sequence"/>
</dbReference>
<dbReference type="AlphaFoldDB" id="A0A9W7LDJ1"/>
<evidence type="ECO:0000256" key="1">
    <source>
        <dbReference type="ARBA" id="ARBA00022614"/>
    </source>
</evidence>
<dbReference type="EMBL" id="BRYA01000276">
    <property type="protein sequence ID" value="GMI46018.1"/>
    <property type="molecule type" value="Genomic_DNA"/>
</dbReference>
<accession>A0A9W7LDJ1</accession>
<dbReference type="SMART" id="SM00369">
    <property type="entry name" value="LRR_TYP"/>
    <property type="match status" value="5"/>
</dbReference>
<dbReference type="InterPro" id="IPR050216">
    <property type="entry name" value="LRR_domain-containing"/>
</dbReference>
<dbReference type="InterPro" id="IPR003591">
    <property type="entry name" value="Leu-rich_rpt_typical-subtyp"/>
</dbReference>
<gene>
    <name evidence="4" type="ORF">TrCOL_g12735</name>
</gene>
<evidence type="ECO:0000256" key="3">
    <source>
        <dbReference type="SAM" id="MobiDB-lite"/>
    </source>
</evidence>
<dbReference type="Pfam" id="PF00560">
    <property type="entry name" value="LRR_1"/>
    <property type="match status" value="2"/>
</dbReference>
<dbReference type="GO" id="GO:0005737">
    <property type="term" value="C:cytoplasm"/>
    <property type="evidence" value="ECO:0007669"/>
    <property type="project" value="TreeGrafter"/>
</dbReference>
<keyword evidence="2" id="KW-0677">Repeat</keyword>
<dbReference type="PANTHER" id="PTHR48051:SF1">
    <property type="entry name" value="RAS SUPPRESSOR PROTEIN 1"/>
    <property type="match status" value="1"/>
</dbReference>
<name>A0A9W7LDJ1_9STRA</name>
<feature type="compositionally biased region" description="Basic residues" evidence="3">
    <location>
        <begin position="1"/>
        <end position="10"/>
    </location>
</feature>
<feature type="region of interest" description="Disordered" evidence="3">
    <location>
        <begin position="1"/>
        <end position="26"/>
    </location>
</feature>
<dbReference type="Pfam" id="PF13855">
    <property type="entry name" value="LRR_8"/>
    <property type="match status" value="1"/>
</dbReference>
<proteinExistence type="predicted"/>
<keyword evidence="5" id="KW-1185">Reference proteome</keyword>
<comment type="caution">
    <text evidence="4">The sequence shown here is derived from an EMBL/GenBank/DDBJ whole genome shotgun (WGS) entry which is preliminary data.</text>
</comment>
<sequence length="271" mass="30491">MSENKKKLHSVHSTLEDDVPFSEKDNESDLANQALKGLLEPSDEIVNALADCKAKLGGIRLNMGSMNLAFVPFEVKALTDLRILNLRDNKLTMFPSDVCAALNELEELNLAQNELAYLPENISVMSNLKKLQLSRNQLKELPMGLFGLPALQELRLDNNLLVNLQGQIADCHVLRTIVLSNNFLKEIPHRMAELKFLSKVDLSGNPIDKCPPNVMLLHQKNELLLHKSKRKGLIKRSHVLKKTMDDNLERILLEEQNEIDAMNEGGDIDMA</sequence>
<dbReference type="OrthoDB" id="1394818at2759"/>
<organism evidence="4 5">
    <name type="scientific">Triparma columacea</name>
    <dbReference type="NCBI Taxonomy" id="722753"/>
    <lineage>
        <taxon>Eukaryota</taxon>
        <taxon>Sar</taxon>
        <taxon>Stramenopiles</taxon>
        <taxon>Ochrophyta</taxon>
        <taxon>Bolidophyceae</taxon>
        <taxon>Parmales</taxon>
        <taxon>Triparmaceae</taxon>
        <taxon>Triparma</taxon>
    </lineage>
</organism>
<dbReference type="InterPro" id="IPR032675">
    <property type="entry name" value="LRR_dom_sf"/>
</dbReference>
<protein>
    <submittedName>
        <fullName evidence="4">Uncharacterized protein</fullName>
    </submittedName>
</protein>
<evidence type="ECO:0000313" key="4">
    <source>
        <dbReference type="EMBL" id="GMI46018.1"/>
    </source>
</evidence>
<dbReference type="InterPro" id="IPR001611">
    <property type="entry name" value="Leu-rich_rpt"/>
</dbReference>
<dbReference type="PROSITE" id="PS51450">
    <property type="entry name" value="LRR"/>
    <property type="match status" value="1"/>
</dbReference>
<dbReference type="Gene3D" id="3.80.10.10">
    <property type="entry name" value="Ribonuclease Inhibitor"/>
    <property type="match status" value="1"/>
</dbReference>
<evidence type="ECO:0000313" key="5">
    <source>
        <dbReference type="Proteomes" id="UP001165065"/>
    </source>
</evidence>
<keyword evidence="1" id="KW-0433">Leucine-rich repeat</keyword>
<dbReference type="SUPFAM" id="SSF52058">
    <property type="entry name" value="L domain-like"/>
    <property type="match status" value="1"/>
</dbReference>
<evidence type="ECO:0000256" key="2">
    <source>
        <dbReference type="ARBA" id="ARBA00022737"/>
    </source>
</evidence>
<dbReference type="PANTHER" id="PTHR48051">
    <property type="match status" value="1"/>
</dbReference>